<dbReference type="Proteomes" id="UP001286313">
    <property type="component" value="Unassembled WGS sequence"/>
</dbReference>
<gene>
    <name evidence="2" type="ORF">Pcinc_038911</name>
</gene>
<evidence type="ECO:0000256" key="1">
    <source>
        <dbReference type="SAM" id="MobiDB-lite"/>
    </source>
</evidence>
<proteinExistence type="predicted"/>
<dbReference type="AlphaFoldDB" id="A0AAE1BSI0"/>
<organism evidence="2 3">
    <name type="scientific">Petrolisthes cinctipes</name>
    <name type="common">Flat porcelain crab</name>
    <dbReference type="NCBI Taxonomy" id="88211"/>
    <lineage>
        <taxon>Eukaryota</taxon>
        <taxon>Metazoa</taxon>
        <taxon>Ecdysozoa</taxon>
        <taxon>Arthropoda</taxon>
        <taxon>Crustacea</taxon>
        <taxon>Multicrustacea</taxon>
        <taxon>Malacostraca</taxon>
        <taxon>Eumalacostraca</taxon>
        <taxon>Eucarida</taxon>
        <taxon>Decapoda</taxon>
        <taxon>Pleocyemata</taxon>
        <taxon>Anomura</taxon>
        <taxon>Galatheoidea</taxon>
        <taxon>Porcellanidae</taxon>
        <taxon>Petrolisthes</taxon>
    </lineage>
</organism>
<comment type="caution">
    <text evidence="2">The sequence shown here is derived from an EMBL/GenBank/DDBJ whole genome shotgun (WGS) entry which is preliminary data.</text>
</comment>
<evidence type="ECO:0000313" key="3">
    <source>
        <dbReference type="Proteomes" id="UP001286313"/>
    </source>
</evidence>
<evidence type="ECO:0000313" key="2">
    <source>
        <dbReference type="EMBL" id="KAK3854619.1"/>
    </source>
</evidence>
<dbReference type="EMBL" id="JAWQEG010006509">
    <property type="protein sequence ID" value="KAK3854619.1"/>
    <property type="molecule type" value="Genomic_DNA"/>
</dbReference>
<sequence length="71" mass="7632">MSTSCREGVRAANRAGGRTRGCKGSQFTDSSAIICRPASTLSEPGCREARPVKNGRVLLLLSVDQRTLQPR</sequence>
<reference evidence="2" key="1">
    <citation type="submission" date="2023-10" db="EMBL/GenBank/DDBJ databases">
        <title>Genome assemblies of two species of porcelain crab, Petrolisthes cinctipes and Petrolisthes manimaculis (Anomura: Porcellanidae).</title>
        <authorList>
            <person name="Angst P."/>
        </authorList>
    </citation>
    <scope>NUCLEOTIDE SEQUENCE</scope>
    <source>
        <strain evidence="2">PB745_01</strain>
        <tissue evidence="2">Gill</tissue>
    </source>
</reference>
<feature type="region of interest" description="Disordered" evidence="1">
    <location>
        <begin position="1"/>
        <end position="22"/>
    </location>
</feature>
<protein>
    <submittedName>
        <fullName evidence="2">Uncharacterized protein</fullName>
    </submittedName>
</protein>
<name>A0AAE1BSI0_PETCI</name>
<accession>A0AAE1BSI0</accession>
<keyword evidence="3" id="KW-1185">Reference proteome</keyword>